<feature type="region of interest" description="Disordered" evidence="1">
    <location>
        <begin position="46"/>
        <end position="70"/>
    </location>
</feature>
<dbReference type="Gene3D" id="1.20.1170.10">
    <property type="match status" value="1"/>
</dbReference>
<dbReference type="Proteomes" id="UP000011082">
    <property type="component" value="Unassembled WGS sequence"/>
</dbReference>
<dbReference type="VEuPathDB" id="MicrosporidiaDB:VICG_01777"/>
<dbReference type="GeneID" id="19882487"/>
<keyword evidence="3" id="KW-1185">Reference proteome</keyword>
<dbReference type="InParanoid" id="L2GJX6"/>
<feature type="compositionally biased region" description="Basic and acidic residues" evidence="1">
    <location>
        <begin position="52"/>
        <end position="70"/>
    </location>
</feature>
<reference evidence="3" key="1">
    <citation type="submission" date="2011-05" db="EMBL/GenBank/DDBJ databases">
        <title>The genome sequence of Vittaforma corneae strain ATCC 50505.</title>
        <authorList>
            <consortium name="The Broad Institute Genome Sequencing Platform"/>
            <person name="Cuomo C."/>
            <person name="Didier E."/>
            <person name="Bowers L."/>
            <person name="Young S.K."/>
            <person name="Zeng Q."/>
            <person name="Gargeya S."/>
            <person name="Fitzgerald M."/>
            <person name="Haas B."/>
            <person name="Abouelleil A."/>
            <person name="Alvarado L."/>
            <person name="Arachchi H.M."/>
            <person name="Berlin A."/>
            <person name="Chapman S.B."/>
            <person name="Gearin G."/>
            <person name="Goldberg J."/>
            <person name="Griggs A."/>
            <person name="Gujja S."/>
            <person name="Hansen M."/>
            <person name="Heiman D."/>
            <person name="Howarth C."/>
            <person name="Larimer J."/>
            <person name="Lui A."/>
            <person name="MacDonald P.J.P."/>
            <person name="McCowen C."/>
            <person name="Montmayeur A."/>
            <person name="Murphy C."/>
            <person name="Neiman D."/>
            <person name="Pearson M."/>
            <person name="Priest M."/>
            <person name="Roberts A."/>
            <person name="Saif S."/>
            <person name="Shea T."/>
            <person name="Sisk P."/>
            <person name="Stolte C."/>
            <person name="Sykes S."/>
            <person name="Wortman J."/>
            <person name="Nusbaum C."/>
            <person name="Birren B."/>
        </authorList>
    </citation>
    <scope>NUCLEOTIDE SEQUENCE [LARGE SCALE GENOMIC DNA]</scope>
    <source>
        <strain evidence="3">ATCC 50505</strain>
    </source>
</reference>
<accession>L2GJX6</accession>
<proteinExistence type="predicted"/>
<dbReference type="HOGENOM" id="CLU_839926_0_0_1"/>
<evidence type="ECO:0000313" key="2">
    <source>
        <dbReference type="EMBL" id="ELA41178.1"/>
    </source>
</evidence>
<dbReference type="EMBL" id="JH370148">
    <property type="protein sequence ID" value="ELA41178.1"/>
    <property type="molecule type" value="Genomic_DNA"/>
</dbReference>
<sequence>MEHYEKQYERLSRATRNLEQEYTRHLVVNYSERVSQLNMLIDSLRQEVSNSEESRGKFEDSRNKLEESKSRCKDLERKIENLLREKSEMEGKLEAAEEKIENLQKKLNKIVASELRNENANSVCEETILKELRSNHDETVKLIRQINKKIPDTKVAEDGQTGIYQGKIKALESEIEDLKSKNSLLSRNERTIKEQKDSIVLLKDSIEGKEKTIQSQKSQIEMLNKQIEKMHNNPFEVDFIDGKSDNMVSTGVIAVQQKENKINTVDSKNTISDPWALKIPREPPLSKKAKKNAKTVNVENIIREDNKSFFNDLSFSNSSPVVEKSFRKAFK</sequence>
<evidence type="ECO:0000256" key="1">
    <source>
        <dbReference type="SAM" id="MobiDB-lite"/>
    </source>
</evidence>
<dbReference type="OrthoDB" id="674604at2759"/>
<name>L2GJX6_VITCO</name>
<dbReference type="RefSeq" id="XP_007605222.1">
    <property type="nucleotide sequence ID" value="XM_007605160.1"/>
</dbReference>
<evidence type="ECO:0000313" key="3">
    <source>
        <dbReference type="Proteomes" id="UP000011082"/>
    </source>
</evidence>
<protein>
    <submittedName>
        <fullName evidence="2">Uncharacterized protein</fullName>
    </submittedName>
</protein>
<dbReference type="AlphaFoldDB" id="L2GJX6"/>
<organism evidence="2 3">
    <name type="scientific">Vittaforma corneae (strain ATCC 50505)</name>
    <name type="common">Microsporidian parasite</name>
    <name type="synonym">Nosema corneum</name>
    <dbReference type="NCBI Taxonomy" id="993615"/>
    <lineage>
        <taxon>Eukaryota</taxon>
        <taxon>Fungi</taxon>
        <taxon>Fungi incertae sedis</taxon>
        <taxon>Microsporidia</taxon>
        <taxon>Nosematidae</taxon>
        <taxon>Vittaforma</taxon>
    </lineage>
</organism>
<gene>
    <name evidence="2" type="ORF">VICG_01777</name>
</gene>